<feature type="compositionally biased region" description="Gly residues" evidence="1">
    <location>
        <begin position="37"/>
        <end position="67"/>
    </location>
</feature>
<feature type="non-terminal residue" evidence="2">
    <location>
        <position position="67"/>
    </location>
</feature>
<keyword evidence="3" id="KW-1185">Reference proteome</keyword>
<evidence type="ECO:0000313" key="2">
    <source>
        <dbReference type="EMBL" id="MCZ4636602.1"/>
    </source>
</evidence>
<evidence type="ECO:0000256" key="1">
    <source>
        <dbReference type="SAM" id="MobiDB-lite"/>
    </source>
</evidence>
<name>A0ABT4P641_9ACTN</name>
<evidence type="ECO:0000313" key="3">
    <source>
        <dbReference type="Proteomes" id="UP001301132"/>
    </source>
</evidence>
<comment type="caution">
    <text evidence="2">The sequence shown here is derived from an EMBL/GenBank/DDBJ whole genome shotgun (WGS) entry which is preliminary data.</text>
</comment>
<feature type="compositionally biased region" description="Low complexity" evidence="1">
    <location>
        <begin position="1"/>
        <end position="16"/>
    </location>
</feature>
<reference evidence="2 3" key="1">
    <citation type="submission" date="2022-12" db="EMBL/GenBank/DDBJ databases">
        <authorList>
            <person name="Abashina T."/>
            <person name="Solyanikova I."/>
            <person name="Delegan Y."/>
        </authorList>
    </citation>
    <scope>NUCLEOTIDE SEQUENCE [LARGE SCALE GENOMIC DNA]</scope>
    <source>
        <strain evidence="2 3">IPS92ro</strain>
    </source>
</reference>
<proteinExistence type="predicted"/>
<organism evidence="2 3">
    <name type="scientific">Streptomyces rubrogriseus</name>
    <dbReference type="NCBI Taxonomy" id="194673"/>
    <lineage>
        <taxon>Bacteria</taxon>
        <taxon>Bacillati</taxon>
        <taxon>Actinomycetota</taxon>
        <taxon>Actinomycetes</taxon>
        <taxon>Kitasatosporales</taxon>
        <taxon>Streptomycetaceae</taxon>
        <taxon>Streptomyces</taxon>
        <taxon>Streptomyces violaceoruber group</taxon>
    </lineage>
</organism>
<feature type="region of interest" description="Disordered" evidence="1">
    <location>
        <begin position="1"/>
        <end position="67"/>
    </location>
</feature>
<gene>
    <name evidence="2" type="ORF">O3S69_21405</name>
</gene>
<dbReference type="EMBL" id="JAPWHU010000238">
    <property type="protein sequence ID" value="MCZ4636602.1"/>
    <property type="molecule type" value="Genomic_DNA"/>
</dbReference>
<feature type="compositionally biased region" description="Low complexity" evidence="1">
    <location>
        <begin position="27"/>
        <end position="36"/>
    </location>
</feature>
<sequence length="67" mass="6005">MPVYESDGLGAPLSLLPGGGDEPFVPPVGDGSFVVGSGSGGVGDGSPVGVGSGGCDVDGDGSGPGSG</sequence>
<accession>A0ABT4P641</accession>
<dbReference type="Proteomes" id="UP001301132">
    <property type="component" value="Unassembled WGS sequence"/>
</dbReference>
<protein>
    <submittedName>
        <fullName evidence="2">Uncharacterized protein</fullName>
    </submittedName>
</protein>
<dbReference type="RefSeq" id="WP_269636058.1">
    <property type="nucleotide sequence ID" value="NZ_JAPWHU010000238.1"/>
</dbReference>